<gene>
    <name evidence="2" type="ordered locus">SFHH103_03515</name>
</gene>
<evidence type="ECO:0000256" key="1">
    <source>
        <dbReference type="SAM" id="MobiDB-lite"/>
    </source>
</evidence>
<evidence type="ECO:0000313" key="2">
    <source>
        <dbReference type="EMBL" id="CCE98006.1"/>
    </source>
</evidence>
<evidence type="ECO:0000313" key="3">
    <source>
        <dbReference type="Proteomes" id="UP000007735"/>
    </source>
</evidence>
<dbReference type="KEGG" id="sfh:SFHH103_03515"/>
<dbReference type="EMBL" id="HE616890">
    <property type="protein sequence ID" value="CCE98006.1"/>
    <property type="molecule type" value="Genomic_DNA"/>
</dbReference>
<feature type="region of interest" description="Disordered" evidence="1">
    <location>
        <begin position="1"/>
        <end position="32"/>
    </location>
</feature>
<reference evidence="2 3" key="1">
    <citation type="journal article" date="2012" name="J. Bacteriol.">
        <title>Genome sequence of the soybean symbiont Sinorhizobium fredii HH103.</title>
        <authorList>
            <person name="Weidner S."/>
            <person name="Becker A."/>
            <person name="Bonilla I."/>
            <person name="Jaenicke S."/>
            <person name="Lloret J."/>
            <person name="Margaret I."/>
            <person name="Puhler A."/>
            <person name="Ruiz-Sainz J.E."/>
            <person name="Schneiker-Bekel S."/>
            <person name="Szczepanowski R."/>
            <person name="Vinardell J.M."/>
            <person name="Zehner S."/>
            <person name="Gottfert M."/>
        </authorList>
    </citation>
    <scope>NUCLEOTIDE SEQUENCE [LARGE SCALE GENOMIC DNA]</scope>
    <source>
        <strain evidence="2 3">HH103</strain>
    </source>
</reference>
<dbReference type="PATRIC" id="fig|380.5.peg.3715"/>
<dbReference type="AlphaFoldDB" id="G9A472"/>
<protein>
    <submittedName>
        <fullName evidence="2">Uncharacterized protein</fullName>
    </submittedName>
</protein>
<dbReference type="STRING" id="1117943.SFHH103_03515"/>
<proteinExistence type="predicted"/>
<organism evidence="2 3">
    <name type="scientific">Sinorhizobium fredii (strain HH103)</name>
    <dbReference type="NCBI Taxonomy" id="1117943"/>
    <lineage>
        <taxon>Bacteria</taxon>
        <taxon>Pseudomonadati</taxon>
        <taxon>Pseudomonadota</taxon>
        <taxon>Alphaproteobacteria</taxon>
        <taxon>Hyphomicrobiales</taxon>
        <taxon>Rhizobiaceae</taxon>
        <taxon>Sinorhizobium/Ensifer group</taxon>
        <taxon>Sinorhizobium</taxon>
    </lineage>
</organism>
<accession>G9A472</accession>
<name>G9A472_SINF1</name>
<dbReference type="Proteomes" id="UP000007735">
    <property type="component" value="Chromosome"/>
</dbReference>
<dbReference type="HOGENOM" id="CLU_3103031_0_0_5"/>
<sequence length="51" mass="5474">MPMFSPDGGMGEAGRKTVSPDSSIDPRDKPALPGYCMFPQILADLRKHAAI</sequence>